<dbReference type="Proteomes" id="UP001212152">
    <property type="component" value="Unassembled WGS sequence"/>
</dbReference>
<dbReference type="InterPro" id="IPR036322">
    <property type="entry name" value="WD40_repeat_dom_sf"/>
</dbReference>
<evidence type="ECO:0000313" key="6">
    <source>
        <dbReference type="Proteomes" id="UP001212152"/>
    </source>
</evidence>
<keyword evidence="6" id="KW-1185">Reference proteome</keyword>
<dbReference type="Gene3D" id="2.130.10.10">
    <property type="entry name" value="YVTN repeat-like/Quinoprotein amine dehydrogenase"/>
    <property type="match status" value="2"/>
</dbReference>
<evidence type="ECO:0000256" key="2">
    <source>
        <dbReference type="ARBA" id="ARBA00022737"/>
    </source>
</evidence>
<dbReference type="EMBL" id="JADGJQ010000047">
    <property type="protein sequence ID" value="KAJ3175894.1"/>
    <property type="molecule type" value="Genomic_DNA"/>
</dbReference>
<feature type="compositionally biased region" description="Polar residues" evidence="4">
    <location>
        <begin position="977"/>
        <end position="989"/>
    </location>
</feature>
<feature type="compositionally biased region" description="Basic residues" evidence="4">
    <location>
        <begin position="1086"/>
        <end position="1102"/>
    </location>
</feature>
<gene>
    <name evidence="5" type="primary">WDR87_2</name>
    <name evidence="5" type="ORF">HDU87_005724</name>
</gene>
<feature type="repeat" description="WD" evidence="3">
    <location>
        <begin position="580"/>
        <end position="611"/>
    </location>
</feature>
<dbReference type="SUPFAM" id="SSF50978">
    <property type="entry name" value="WD40 repeat-like"/>
    <property type="match status" value="1"/>
</dbReference>
<feature type="region of interest" description="Disordered" evidence="4">
    <location>
        <begin position="924"/>
        <end position="961"/>
    </location>
</feature>
<feature type="region of interest" description="Disordered" evidence="4">
    <location>
        <begin position="1502"/>
        <end position="1524"/>
    </location>
</feature>
<dbReference type="SUPFAM" id="SSF48371">
    <property type="entry name" value="ARM repeat"/>
    <property type="match status" value="1"/>
</dbReference>
<feature type="repeat" description="WD" evidence="3">
    <location>
        <begin position="361"/>
        <end position="388"/>
    </location>
</feature>
<evidence type="ECO:0000256" key="4">
    <source>
        <dbReference type="SAM" id="MobiDB-lite"/>
    </source>
</evidence>
<dbReference type="InterPro" id="IPR011989">
    <property type="entry name" value="ARM-like"/>
</dbReference>
<dbReference type="InterPro" id="IPR001680">
    <property type="entry name" value="WD40_rpt"/>
</dbReference>
<comment type="caution">
    <text evidence="5">The sequence shown here is derived from an EMBL/GenBank/DDBJ whole genome shotgun (WGS) entry which is preliminary data.</text>
</comment>
<dbReference type="Pfam" id="PF00400">
    <property type="entry name" value="WD40"/>
    <property type="match status" value="2"/>
</dbReference>
<organism evidence="5 6">
    <name type="scientific">Geranomyces variabilis</name>
    <dbReference type="NCBI Taxonomy" id="109894"/>
    <lineage>
        <taxon>Eukaryota</taxon>
        <taxon>Fungi</taxon>
        <taxon>Fungi incertae sedis</taxon>
        <taxon>Chytridiomycota</taxon>
        <taxon>Chytridiomycota incertae sedis</taxon>
        <taxon>Chytridiomycetes</taxon>
        <taxon>Spizellomycetales</taxon>
        <taxon>Powellomycetaceae</taxon>
        <taxon>Geranomyces</taxon>
    </lineage>
</organism>
<reference evidence="5" key="1">
    <citation type="submission" date="2020-05" db="EMBL/GenBank/DDBJ databases">
        <title>Phylogenomic resolution of chytrid fungi.</title>
        <authorList>
            <person name="Stajich J.E."/>
            <person name="Amses K."/>
            <person name="Simmons R."/>
            <person name="Seto K."/>
            <person name="Myers J."/>
            <person name="Bonds A."/>
            <person name="Quandt C.A."/>
            <person name="Barry K."/>
            <person name="Liu P."/>
            <person name="Grigoriev I."/>
            <person name="Longcore J.E."/>
            <person name="James T.Y."/>
        </authorList>
    </citation>
    <scope>NUCLEOTIDE SEQUENCE</scope>
    <source>
        <strain evidence="5">JEL0379</strain>
    </source>
</reference>
<dbReference type="SMART" id="SM00320">
    <property type="entry name" value="WD40"/>
    <property type="match status" value="5"/>
</dbReference>
<keyword evidence="2" id="KW-0677">Repeat</keyword>
<dbReference type="PANTHER" id="PTHR45532:SF1">
    <property type="entry name" value="WD REPEAT-CONTAINING PROTEIN 97"/>
    <property type="match status" value="1"/>
</dbReference>
<feature type="compositionally biased region" description="Pro residues" evidence="4">
    <location>
        <begin position="1103"/>
        <end position="1115"/>
    </location>
</feature>
<dbReference type="PROSITE" id="PS00678">
    <property type="entry name" value="WD_REPEATS_1"/>
    <property type="match status" value="1"/>
</dbReference>
<protein>
    <submittedName>
        <fullName evidence="5">WD repeat-containing protein 87</fullName>
    </submittedName>
</protein>
<feature type="region of interest" description="Disordered" evidence="4">
    <location>
        <begin position="1171"/>
        <end position="1221"/>
    </location>
</feature>
<feature type="region of interest" description="Disordered" evidence="4">
    <location>
        <begin position="98"/>
        <end position="127"/>
    </location>
</feature>
<feature type="region of interest" description="Disordered" evidence="4">
    <location>
        <begin position="28"/>
        <end position="80"/>
    </location>
</feature>
<name>A0AAD5TGG7_9FUNG</name>
<evidence type="ECO:0000256" key="1">
    <source>
        <dbReference type="ARBA" id="ARBA00022574"/>
    </source>
</evidence>
<dbReference type="InterPro" id="IPR015943">
    <property type="entry name" value="WD40/YVTN_repeat-like_dom_sf"/>
</dbReference>
<keyword evidence="1 3" id="KW-0853">WD repeat</keyword>
<dbReference type="PROSITE" id="PS50082">
    <property type="entry name" value="WD_REPEATS_2"/>
    <property type="match status" value="2"/>
</dbReference>
<evidence type="ECO:0000256" key="3">
    <source>
        <dbReference type="PROSITE-ProRule" id="PRU00221"/>
    </source>
</evidence>
<accession>A0AAD5TGG7</accession>
<dbReference type="PANTHER" id="PTHR45532">
    <property type="entry name" value="WD REPEAT-CONTAINING PROTEIN 97"/>
    <property type="match status" value="1"/>
</dbReference>
<proteinExistence type="predicted"/>
<feature type="compositionally biased region" description="Pro residues" evidence="4">
    <location>
        <begin position="1180"/>
        <end position="1221"/>
    </location>
</feature>
<sequence>MAAASYPADGKSATAPLSRLFIDRIPLFADNDNDDEDTQQAEAAYSRRKRPETTTSSDVVRPGNRHFHREASSDDDGTGTWSWAKVRREIAALLGVRVPPTDVRHSTTSGDGEYPSRDSHAQRKPAALPARESLTIPHGLQLQHSIPTAQSVKHVLHVPAGISPFNYAPTQEIWAVCDEAGVGVWCRGRGRRITGAWVAKGVVGWKALGGWVMVASGDMCLRVLDQKFEEQCVVSVGKPVLFVDWIPERNELVTGEVGSVTFWTIENSTVKGRECPQPRAIRKITDLADEEWVSYILYDGTGERCFAAVDSSVYVYDWATCDRLEALQNVHEMIKVWSSQSLPIYSFRHTNAVTALLLPYPNTPTVMSGSLDGSIRMWDLDRGKQTYKVNALVDVKGMMWVGADAIGVWGKKDVGVWTLSRVGSCFVGLSANPQSVAILRHPMHPARAMSSLSDGSIRIFSPVTGSTLTTCFPVYKDVALRDAVGDLEYGTVYGILSSGEIGVWDVANGINPGILKCVWEEVVAHDTITALTAIDIYNHVPTAGQPDLSDQYLRRFYLGVGMESGGIGWVNENGRLEGSAQAHTAKTVFVRFDPKRLWLVSGGEDFTIKTWFFAPPADVTSAVPSSRIPSLIHLTTITTDGAPLPAIALAPARVLLGVPARGSVKGCRYDADATLATAGKRDEDESANLGNVRAVDWCEAWGLWAAAVDRAVRVFDEAGLVREIQFMDAVCTLCFGNERGDIFVGIGDQISLVRMQDYLPQHLLRVALTRTFADDVKEESRPFDSSVDFWAGVLENNLRERGEVGYWHVRRNLTKMPAKLTRGGETAWRRREDLDKETIMRRNRRLFLAREQHVFNYSRQHNLLLSQIRDRFVNIMEDVGGTGGEDYVVLDQAESEELMLPHLRVKSPSEEEIPVEMPLPQSILPKYVPKKPKKNIYIKPPSRRPNSSLQPPKKPDEPQLTKEELEARRKEVRRNLESQGVTLPNSAVTQEIAPSKTSPFKMVRPPVHQPPPPPVKYIVPTSRARGKPVKEEPKLWAAPGLPVGDLLDDDKEEDKPPPPPPPAAKEEDMPPPPSPPMFAEIEVARPRRKAKKKPVKKAKPKAAKPPPLILPPPAIKVPVPPPAPAIRPQIPKVSHPHVVASETKVLPAYQPPKPKAMPDFSKFQPPPIVPRAIVPFAAPSRPPPPPTPVPPKPATPPLPPPEIEPEPQKPPTPEPIVEPPTPEVIPVREERAPPPPRAPTPPLPAFLSSQRADEAHAAAFAWNLIAVRELGVDSDVPAELRNMMGAFWFPSLRGKNTLQGIVAALMQLLDVGLWLEKVEASKALLFLFKTFSKDFLDPMTVLVRPQLEHLVDENWQVRGSLCTNIAQYGLRNKEIMAAFIKLLADPVEFVRVAAVKALAEFGVHNKMHLEAAMRECGLLPSIEKGSQLDALTALLMQEQIRLFGEAKNTRTLIDAWLSAVVPSFDKTGAVHTRRNSYFEHTAGKFFPPDGSTAVREGAVAPGAEWDDGAPKGWDTEHNPQSRYKTNERTRVLPAQGMVAMAFAAATRAQPRPDSCPQVLRRSRAKRPYRCATAAMRPLTAGAVYAHGGRPELAAGVPQPVIENSPRRPVTAPAAKSAEREAMEVVIALAAKRGWANTLRPTLPPVDPELHDRPFRT</sequence>
<dbReference type="InterPro" id="IPR016024">
    <property type="entry name" value="ARM-type_fold"/>
</dbReference>
<feature type="region of interest" description="Disordered" evidence="4">
    <location>
        <begin position="974"/>
        <end position="1115"/>
    </location>
</feature>
<dbReference type="Gene3D" id="1.25.10.10">
    <property type="entry name" value="Leucine-rich Repeat Variant"/>
    <property type="match status" value="1"/>
</dbReference>
<evidence type="ECO:0000313" key="5">
    <source>
        <dbReference type="EMBL" id="KAJ3175894.1"/>
    </source>
</evidence>
<dbReference type="InterPro" id="IPR019775">
    <property type="entry name" value="WD40_repeat_CS"/>
</dbReference>
<feature type="compositionally biased region" description="Basic and acidic residues" evidence="4">
    <location>
        <begin position="1513"/>
        <end position="1524"/>
    </location>
</feature>